<dbReference type="RefSeq" id="WP_319843920.1">
    <property type="nucleotide sequence ID" value="NZ_JAXAFJ010000003.1"/>
</dbReference>
<keyword evidence="4" id="KW-1185">Reference proteome</keyword>
<dbReference type="Gene3D" id="3.40.50.150">
    <property type="entry name" value="Vaccinia Virus protein VP39"/>
    <property type="match status" value="1"/>
</dbReference>
<dbReference type="GO" id="GO:0032259">
    <property type="term" value="P:methylation"/>
    <property type="evidence" value="ECO:0007669"/>
    <property type="project" value="UniProtKB-KW"/>
</dbReference>
<dbReference type="Pfam" id="PF08241">
    <property type="entry name" value="Methyltransf_11"/>
    <property type="match status" value="1"/>
</dbReference>
<gene>
    <name evidence="3" type="ORF">SCD90_06935</name>
</gene>
<comment type="caution">
    <text evidence="3">The sequence shown here is derived from an EMBL/GenBank/DDBJ whole genome shotgun (WGS) entry which is preliminary data.</text>
</comment>
<name>A0ABU4RLU3_9HYPH</name>
<keyword evidence="3" id="KW-0489">Methyltransferase</keyword>
<dbReference type="InterPro" id="IPR013216">
    <property type="entry name" value="Methyltransf_11"/>
</dbReference>
<evidence type="ECO:0000256" key="1">
    <source>
        <dbReference type="SAM" id="MobiDB-lite"/>
    </source>
</evidence>
<dbReference type="SUPFAM" id="SSF53335">
    <property type="entry name" value="S-adenosyl-L-methionine-dependent methyltransferases"/>
    <property type="match status" value="1"/>
</dbReference>
<dbReference type="GO" id="GO:0008168">
    <property type="term" value="F:methyltransferase activity"/>
    <property type="evidence" value="ECO:0007669"/>
    <property type="project" value="UniProtKB-KW"/>
</dbReference>
<dbReference type="EMBL" id="JAXAFJ010000003">
    <property type="protein sequence ID" value="MDX6805793.1"/>
    <property type="molecule type" value="Genomic_DNA"/>
</dbReference>
<protein>
    <submittedName>
        <fullName evidence="3">Methyltransferase domain-containing protein</fullName>
    </submittedName>
</protein>
<feature type="region of interest" description="Disordered" evidence="1">
    <location>
        <begin position="1"/>
        <end position="25"/>
    </location>
</feature>
<dbReference type="Proteomes" id="UP001274321">
    <property type="component" value="Unassembled WGS sequence"/>
</dbReference>
<dbReference type="InterPro" id="IPR029063">
    <property type="entry name" value="SAM-dependent_MTases_sf"/>
</dbReference>
<reference evidence="3 4" key="1">
    <citation type="submission" date="2023-11" db="EMBL/GenBank/DDBJ databases">
        <authorList>
            <person name="Bao R."/>
        </authorList>
    </citation>
    <scope>NUCLEOTIDE SEQUENCE [LARGE SCALE GENOMIC DNA]</scope>
    <source>
        <strain evidence="3 4">PJ23</strain>
    </source>
</reference>
<sequence length="231" mass="25727">MTTTVIKSRPRARTRPETTQEEKDPQVRRVLNVGSGPYSPRKLHPVFSGADWIQLRLDIDPDAKPDLLGSIIDVGDLIENESFDAVWCSHILEHLHEPELAKAMAEIRRILKPDGFLLLTSPDLESVAELLIEKGLDHVAYNSPAGPITVLDMIYGHTASISRGKHYMAHNTGFTEQRIGELLIRSGFDLCHVKRGAHWDLWALGLKDRASSDEVLGKLRASGLDLVEDEA</sequence>
<accession>A0ABU4RLU3</accession>
<feature type="domain" description="Methyltransferase type 11" evidence="2">
    <location>
        <begin position="78"/>
        <end position="118"/>
    </location>
</feature>
<feature type="compositionally biased region" description="Basic and acidic residues" evidence="1">
    <location>
        <begin position="14"/>
        <end position="25"/>
    </location>
</feature>
<evidence type="ECO:0000259" key="2">
    <source>
        <dbReference type="Pfam" id="PF08241"/>
    </source>
</evidence>
<proteinExistence type="predicted"/>
<evidence type="ECO:0000313" key="3">
    <source>
        <dbReference type="EMBL" id="MDX6805793.1"/>
    </source>
</evidence>
<evidence type="ECO:0000313" key="4">
    <source>
        <dbReference type="Proteomes" id="UP001274321"/>
    </source>
</evidence>
<organism evidence="3 4">
    <name type="scientific">Terrihabitans rhizophilus</name>
    <dbReference type="NCBI Taxonomy" id="3092662"/>
    <lineage>
        <taxon>Bacteria</taxon>
        <taxon>Pseudomonadati</taxon>
        <taxon>Pseudomonadota</taxon>
        <taxon>Alphaproteobacteria</taxon>
        <taxon>Hyphomicrobiales</taxon>
        <taxon>Terrihabitans</taxon>
    </lineage>
</organism>
<keyword evidence="3" id="KW-0808">Transferase</keyword>